<keyword evidence="2" id="KW-1133">Transmembrane helix</keyword>
<dbReference type="EMBL" id="JAOB01000012">
    <property type="protein sequence ID" value="EUA72328.1"/>
    <property type="molecule type" value="Genomic_DNA"/>
</dbReference>
<evidence type="ECO:0000256" key="2">
    <source>
        <dbReference type="SAM" id="Phobius"/>
    </source>
</evidence>
<reference evidence="3" key="1">
    <citation type="submission" date="2014-01" db="EMBL/GenBank/DDBJ databases">
        <authorList>
            <person name="Brown-Elliot B."/>
            <person name="Wallace R."/>
            <person name="Lenaerts A."/>
            <person name="Ordway D."/>
            <person name="DeGroote M.A."/>
            <person name="Parker T."/>
            <person name="Sizemore C."/>
            <person name="Tallon L.J."/>
            <person name="Sadzewicz L.K."/>
            <person name="Sengamalay N."/>
            <person name="Fraser C.M."/>
            <person name="Hine E."/>
            <person name="Shefchek K.A."/>
            <person name="Das S.P."/>
            <person name="Tettelin H."/>
        </authorList>
    </citation>
    <scope>NUCLEOTIDE SEQUENCE [LARGE SCALE GENOMIC DNA]</scope>
    <source>
        <strain evidence="3">4042</strain>
    </source>
</reference>
<keyword evidence="2" id="KW-0812">Transmembrane</keyword>
<dbReference type="PATRIC" id="fig|1299334.3.peg.1209"/>
<feature type="compositionally biased region" description="Low complexity" evidence="1">
    <location>
        <begin position="58"/>
        <end position="84"/>
    </location>
</feature>
<protein>
    <submittedName>
        <fullName evidence="3">Uncharacterized protein</fullName>
    </submittedName>
</protein>
<feature type="region of interest" description="Disordered" evidence="1">
    <location>
        <begin position="56"/>
        <end position="84"/>
    </location>
</feature>
<organism evidence="3">
    <name type="scientific">Mycobacterium xenopi 4042</name>
    <dbReference type="NCBI Taxonomy" id="1299334"/>
    <lineage>
        <taxon>Bacteria</taxon>
        <taxon>Bacillati</taxon>
        <taxon>Actinomycetota</taxon>
        <taxon>Actinomycetes</taxon>
        <taxon>Mycobacteriales</taxon>
        <taxon>Mycobacteriaceae</taxon>
        <taxon>Mycobacterium</taxon>
    </lineage>
</organism>
<sequence>MESRPAAEFNTLLTQSRRRQGTLRGRFWAGIGAAAAAGLLIGGIAGGLIGYSNGEQGSSTSAAPATVTAPAQPTQINPTIPTTPDPVCAEWSPIAQDYLSKERDWAHGTDPKVAMAQRTPEQQALTRAVIPIMRVEVADMRRLAGKAQDPLLKALMQGQAMYEEAYANRLPNYQPSDDRLWVASVDFGNAVNSLCTAVAPR</sequence>
<evidence type="ECO:0000313" key="3">
    <source>
        <dbReference type="EMBL" id="EUA72328.1"/>
    </source>
</evidence>
<accession>X8DXE9</accession>
<name>X8DXE9_MYCXE</name>
<comment type="caution">
    <text evidence="3">The sequence shown here is derived from an EMBL/GenBank/DDBJ whole genome shotgun (WGS) entry which is preliminary data.</text>
</comment>
<gene>
    <name evidence="3" type="ORF">I553_10656</name>
</gene>
<keyword evidence="2" id="KW-0472">Membrane</keyword>
<dbReference type="AlphaFoldDB" id="X8DXE9"/>
<proteinExistence type="predicted"/>
<evidence type="ECO:0000256" key="1">
    <source>
        <dbReference type="SAM" id="MobiDB-lite"/>
    </source>
</evidence>
<feature type="transmembrane region" description="Helical" evidence="2">
    <location>
        <begin position="27"/>
        <end position="51"/>
    </location>
</feature>